<accession>A0A9X3I0P3</accession>
<feature type="signal peptide" evidence="1">
    <location>
        <begin position="1"/>
        <end position="18"/>
    </location>
</feature>
<name>A0A9X3I0P3_9FLAO</name>
<dbReference type="AlphaFoldDB" id="A0A9X3I0P3"/>
<protein>
    <recommendedName>
        <fullName evidence="4">CarboxypepD_reg-like domain-containing protein</fullName>
    </recommendedName>
</protein>
<dbReference type="Proteomes" id="UP001148482">
    <property type="component" value="Unassembled WGS sequence"/>
</dbReference>
<proteinExistence type="predicted"/>
<sequence length="266" mass="29622">MKHIYIFILLFTSFTAAAQSIGEVEIKGSIKVPAEADAQGISIYNKTTGKGSVSNRNGDFTISAGLNDSLYISAVQYRDLLVVVDKNMVSTQILQVEITEDINELAEVVIKPHNLTGNLAADLKNIPVLELDLPTWSAAEIMGMDYTFSPDAQTGVTNPGMSANMEYGFQPIKIIGGLVDLVAPAPKDRSQEIRRARAGYDLLERELLNRYDHEFFQEVLKIDKEEILAFIAYLHKKGVSHALLEKENELQLLDLMVLQSTEFMKR</sequence>
<dbReference type="SUPFAM" id="SSF49464">
    <property type="entry name" value="Carboxypeptidase regulatory domain-like"/>
    <property type="match status" value="1"/>
</dbReference>
<evidence type="ECO:0008006" key="4">
    <source>
        <dbReference type="Google" id="ProtNLM"/>
    </source>
</evidence>
<evidence type="ECO:0000256" key="1">
    <source>
        <dbReference type="SAM" id="SignalP"/>
    </source>
</evidence>
<feature type="chain" id="PRO_5040758169" description="CarboxypepD_reg-like domain-containing protein" evidence="1">
    <location>
        <begin position="19"/>
        <end position="266"/>
    </location>
</feature>
<evidence type="ECO:0000313" key="2">
    <source>
        <dbReference type="EMBL" id="MCX2838220.1"/>
    </source>
</evidence>
<gene>
    <name evidence="2" type="ORF">OQ279_08630</name>
</gene>
<keyword evidence="1" id="KW-0732">Signal</keyword>
<evidence type="ECO:0000313" key="3">
    <source>
        <dbReference type="Proteomes" id="UP001148482"/>
    </source>
</evidence>
<keyword evidence="3" id="KW-1185">Reference proteome</keyword>
<organism evidence="2 3">
    <name type="scientific">Salinimicrobium profundisediminis</name>
    <dbReference type="NCBI Taxonomy" id="2994553"/>
    <lineage>
        <taxon>Bacteria</taxon>
        <taxon>Pseudomonadati</taxon>
        <taxon>Bacteroidota</taxon>
        <taxon>Flavobacteriia</taxon>
        <taxon>Flavobacteriales</taxon>
        <taxon>Flavobacteriaceae</taxon>
        <taxon>Salinimicrobium</taxon>
    </lineage>
</organism>
<comment type="caution">
    <text evidence="2">The sequence shown here is derived from an EMBL/GenBank/DDBJ whole genome shotgun (WGS) entry which is preliminary data.</text>
</comment>
<dbReference type="InterPro" id="IPR008969">
    <property type="entry name" value="CarboxyPept-like_regulatory"/>
</dbReference>
<dbReference type="RefSeq" id="WP_266069490.1">
    <property type="nucleotide sequence ID" value="NZ_JAPJDA010000012.1"/>
</dbReference>
<dbReference type="EMBL" id="JAPJDA010000012">
    <property type="protein sequence ID" value="MCX2838220.1"/>
    <property type="molecule type" value="Genomic_DNA"/>
</dbReference>
<reference evidence="2" key="1">
    <citation type="submission" date="2022-11" db="EMBL/GenBank/DDBJ databases">
        <title>Salinimicrobium profundisediminis sp. nov., isolated from deep-sea sediment of the Mariana Trench.</title>
        <authorList>
            <person name="Fu H."/>
        </authorList>
    </citation>
    <scope>NUCLEOTIDE SEQUENCE</scope>
    <source>
        <strain evidence="2">MT39</strain>
    </source>
</reference>